<dbReference type="PANTHER" id="PTHR22845">
    <property type="entry name" value="APOPTOTIC PROTEASE-ACTIVATING FACTOR 1"/>
    <property type="match status" value="1"/>
</dbReference>
<dbReference type="SMART" id="SM00255">
    <property type="entry name" value="TIR"/>
    <property type="match status" value="1"/>
</dbReference>
<organism evidence="2 3">
    <name type="scientific">Streptomyces aquilus</name>
    <dbReference type="NCBI Taxonomy" id="2548456"/>
    <lineage>
        <taxon>Bacteria</taxon>
        <taxon>Bacillati</taxon>
        <taxon>Actinomycetota</taxon>
        <taxon>Actinomycetes</taxon>
        <taxon>Kitasatosporales</taxon>
        <taxon>Streptomycetaceae</taxon>
        <taxon>Streptomyces</taxon>
    </lineage>
</organism>
<evidence type="ECO:0000313" key="3">
    <source>
        <dbReference type="Proteomes" id="UP000280197"/>
    </source>
</evidence>
<evidence type="ECO:0000313" key="2">
    <source>
        <dbReference type="EMBL" id="AZP15752.1"/>
    </source>
</evidence>
<dbReference type="PROSITE" id="PS50104">
    <property type="entry name" value="TIR"/>
    <property type="match status" value="1"/>
</dbReference>
<dbReference type="Gene3D" id="3.40.50.300">
    <property type="entry name" value="P-loop containing nucleotide triphosphate hydrolases"/>
    <property type="match status" value="1"/>
</dbReference>
<reference evidence="2 3" key="1">
    <citation type="submission" date="2018-12" db="EMBL/GenBank/DDBJ databases">
        <authorList>
            <person name="Li K."/>
        </authorList>
    </citation>
    <scope>NUCLEOTIDE SEQUENCE [LARGE SCALE GENOMIC DNA]</scope>
    <source>
        <strain evidence="3">CR22</strain>
    </source>
</reference>
<dbReference type="GO" id="GO:0005829">
    <property type="term" value="C:cytosol"/>
    <property type="evidence" value="ECO:0007669"/>
    <property type="project" value="UniProtKB-ARBA"/>
</dbReference>
<dbReference type="InterPro" id="IPR027417">
    <property type="entry name" value="P-loop_NTPase"/>
</dbReference>
<dbReference type="PRINTS" id="PR00364">
    <property type="entry name" value="DISEASERSIST"/>
</dbReference>
<dbReference type="Gene3D" id="1.10.8.430">
    <property type="entry name" value="Helical domain of apoptotic protease-activating factors"/>
    <property type="match status" value="1"/>
</dbReference>
<dbReference type="SMART" id="SM00382">
    <property type="entry name" value="AAA"/>
    <property type="match status" value="1"/>
</dbReference>
<proteinExistence type="predicted"/>
<dbReference type="SUPFAM" id="SSF52200">
    <property type="entry name" value="Toll/Interleukin receptor TIR domain"/>
    <property type="match status" value="1"/>
</dbReference>
<dbReference type="GO" id="GO:0043531">
    <property type="term" value="F:ADP binding"/>
    <property type="evidence" value="ECO:0007669"/>
    <property type="project" value="InterPro"/>
</dbReference>
<evidence type="ECO:0000259" key="1">
    <source>
        <dbReference type="PROSITE" id="PS50104"/>
    </source>
</evidence>
<dbReference type="InterPro" id="IPR035897">
    <property type="entry name" value="Toll_tir_struct_dom_sf"/>
</dbReference>
<dbReference type="InterPro" id="IPR042197">
    <property type="entry name" value="Apaf_helical"/>
</dbReference>
<dbReference type="Gene3D" id="3.40.50.10140">
    <property type="entry name" value="Toll/interleukin-1 receptor homology (TIR) domain"/>
    <property type="match status" value="1"/>
</dbReference>
<dbReference type="InterPro" id="IPR003593">
    <property type="entry name" value="AAA+_ATPase"/>
</dbReference>
<gene>
    <name evidence="2" type="ORF">EJC51_06335</name>
</gene>
<accession>A0A3S9HUD4</accession>
<protein>
    <submittedName>
        <fullName evidence="2">Toll/interleukin-1 receptor domain-containing protein</fullName>
    </submittedName>
</protein>
<keyword evidence="3" id="KW-1185">Reference proteome</keyword>
<dbReference type="SUPFAM" id="SSF52540">
    <property type="entry name" value="P-loop containing nucleoside triphosphate hydrolases"/>
    <property type="match status" value="1"/>
</dbReference>
<dbReference type="InterPro" id="IPR002182">
    <property type="entry name" value="NB-ARC"/>
</dbReference>
<dbReference type="Proteomes" id="UP000280197">
    <property type="component" value="Chromosome"/>
</dbReference>
<dbReference type="EMBL" id="CP034463">
    <property type="protein sequence ID" value="AZP15752.1"/>
    <property type="molecule type" value="Genomic_DNA"/>
</dbReference>
<keyword evidence="2" id="KW-0675">Receptor</keyword>
<sequence>MGSMVDSGEHRYDAFLSYARADDPGFRRALLEGLALAGYRVWFDREAMPNRGTTFGQEIRRAIEASDRLVLLAAPGALSSDYVDQEWRYADDIGKPVVPVVRAVSFSDLPDRLAHYHAVDAERQPVDAAVAELARLLGEPVRPLGQCFHLPGRPPHARDRAELTARLSDALLSDRMGPQEAGQAPRVVALYGIPGSGKSTVAAAFAAATRTRRVFSDGIVWLAAGPDFQPLTAARELLRLVAPGSLLPESEGEVDLRLANALGNREVLVVLDDVRDAEAVMPFVSALGAGARLLLSTLDQAVGTALGAEQVAVDRFDEDTARELLADWAGGGPLPREAEVVLEACDGLPFALAIVGAMIANLTPWGDVAEALDARRLDELAGLSPGYPHRTVLAVLAASFEALKADDPRAAECYLELAGFQPGALLTRAVLVRLWSRPGRLTPLESRLVIPVLERRLLLQSIPEGDRFRLHGLHEDFVRIRHPDPPALARALVTSYRHEKNPASWAELADDGYVFDHLVGHLAALDDRATLFEVVTREWVQRQWRRRGDLGQALDDTRRAIDVAVQPPVDLVNLARLSVLTGQIAVTLREASPWLIAALAKAGDLDRALRWAGDHPDAMERFVALLEVAEVAVDSGELSLARRVCRVAAETIAELGGCVESGVLAGLTGLNAVHALVHFPHPDEWEGTEDELVEVARVPLDSLVRLAPVAWRAGATADLVTVTNPSWELYGHLLPLVAVEQLATEGEPAVGRALLDAYPEPPAGRGRDEDFVNAARYRYAVALAAVGDLDEARAMVDALSPDYVPVGRRGLARHLARAGRLDDAVGLLGSISDGTTAGEALHDVVDAVLDRGVREECLRLADVAEAQGRPYAADLLRATSGDLTAGYRFLQADDVEVAVGIGGAIAETHWHCGAHATAVDIVRHLVRVAEESLGPQWWAPHSIGIPQGLAQAAVLLASLLVRTGEPLPQNLAAVTFATEQQWGGTPNFKLTFVKDLAASGRFAEAIELADLPSLPGGRALCLATALAAVMPSPGDPGLTDRFRDAVRELAEELGALDAGRDLDEAVSLVLRVHGLDGPMAPLVTALEARSDVPLSLAVRARLLADAGRAEEVRRLARRTLEDRALVVPEARARAMVLTAVAARRPGRSAELDAVPGLLADLRQAAGGLDILADTIDLYDLSGARNIAADIATSVPSGPEAEIADTLPSSDRVEYPIEMSDHAIAAAAVSRATGAASMALVMARAGEETEARAWLRTCEQFVEGAGWVSPSARSAEAVSRYLWAARCALDPTTGPEDGATAAAVAWYLWDRGLHLAAVRCAGTFLDRPHLPFGLASDQQVIGYAEDYLRDMDVDRAVRASLTALLATAAAADGDAELAAELAAEVDPARVSGLASLSFAERSEYLATVAIGLDAAGRSDDATELLREALSDTLTMARRGELAPFERLCRATVQILPVDDAHAIWAYWLQAAALSGSYAALGMIAGYLRWLPPEALADLVVNPDTGDLERLRDGVVSPTGP</sequence>
<feature type="domain" description="TIR" evidence="1">
    <location>
        <begin position="10"/>
        <end position="137"/>
    </location>
</feature>
<dbReference type="GO" id="GO:0007165">
    <property type="term" value="P:signal transduction"/>
    <property type="evidence" value="ECO:0007669"/>
    <property type="project" value="InterPro"/>
</dbReference>
<dbReference type="Pfam" id="PF13676">
    <property type="entry name" value="TIR_2"/>
    <property type="match status" value="1"/>
</dbReference>
<name>A0A3S9HUD4_9ACTN</name>
<dbReference type="InterPro" id="IPR000157">
    <property type="entry name" value="TIR_dom"/>
</dbReference>
<dbReference type="Pfam" id="PF00931">
    <property type="entry name" value="NB-ARC"/>
    <property type="match status" value="1"/>
</dbReference>
<dbReference type="PANTHER" id="PTHR22845:SF5">
    <property type="entry name" value="APOPTOTIC PROTEASE-ACTIVATING FACTOR 1"/>
    <property type="match status" value="1"/>
</dbReference>
<dbReference type="KEGG" id="saqu:EJC51_06335"/>